<evidence type="ECO:0000256" key="8">
    <source>
        <dbReference type="ARBA" id="ARBA00022763"/>
    </source>
</evidence>
<comment type="catalytic activity">
    <reaction evidence="14 16">
        <text>DNA(n) + a 2'-deoxyribonucleoside 5'-triphosphate = DNA(n+1) + diphosphate</text>
        <dbReference type="Rhea" id="RHEA:22508"/>
        <dbReference type="Rhea" id="RHEA-COMP:17339"/>
        <dbReference type="Rhea" id="RHEA-COMP:17340"/>
        <dbReference type="ChEBI" id="CHEBI:33019"/>
        <dbReference type="ChEBI" id="CHEBI:61560"/>
        <dbReference type="ChEBI" id="CHEBI:173112"/>
        <dbReference type="EC" id="2.7.7.7"/>
    </reaction>
</comment>
<dbReference type="Gene3D" id="3.40.50.1010">
    <property type="entry name" value="5'-nuclease"/>
    <property type="match status" value="1"/>
</dbReference>
<dbReference type="Pfam" id="PF01367">
    <property type="entry name" value="5_3_exonuc"/>
    <property type="match status" value="1"/>
</dbReference>
<dbReference type="FunFam" id="3.40.50.1010:FF:000001">
    <property type="entry name" value="DNA polymerase I"/>
    <property type="match status" value="1"/>
</dbReference>
<evidence type="ECO:0000256" key="2">
    <source>
        <dbReference type="ARBA" id="ARBA00012417"/>
    </source>
</evidence>
<dbReference type="SMART" id="SM00474">
    <property type="entry name" value="35EXOc"/>
    <property type="match status" value="1"/>
</dbReference>
<protein>
    <recommendedName>
        <fullName evidence="3 15">DNA polymerase I</fullName>
        <ecNumber evidence="2 15">2.7.7.7</ecNumber>
    </recommendedName>
</protein>
<dbReference type="NCBIfam" id="TIGR00593">
    <property type="entry name" value="pola"/>
    <property type="match status" value="1"/>
</dbReference>
<dbReference type="GO" id="GO:0008408">
    <property type="term" value="F:3'-5' exonuclease activity"/>
    <property type="evidence" value="ECO:0007669"/>
    <property type="project" value="UniProtKB-UniRule"/>
</dbReference>
<evidence type="ECO:0000259" key="18">
    <source>
        <dbReference type="SMART" id="SM00475"/>
    </source>
</evidence>
<dbReference type="STRING" id="1802579.A2310_05955"/>
<dbReference type="FunFam" id="1.20.1060.10:FF:000001">
    <property type="entry name" value="DNA polymerase I"/>
    <property type="match status" value="1"/>
</dbReference>
<keyword evidence="10 16" id="KW-0269">Exonuclease</keyword>
<dbReference type="EMBL" id="MEUB01000064">
    <property type="protein sequence ID" value="OGC18955.1"/>
    <property type="molecule type" value="Genomic_DNA"/>
</dbReference>
<dbReference type="InterPro" id="IPR018320">
    <property type="entry name" value="DNA_polymerase_1"/>
</dbReference>
<accession>A0A1F4SET5</accession>
<dbReference type="InterPro" id="IPR020045">
    <property type="entry name" value="DNA_polI_H3TH"/>
</dbReference>
<dbReference type="InterPro" id="IPR008918">
    <property type="entry name" value="HhH2"/>
</dbReference>
<dbReference type="PANTHER" id="PTHR10133:SF27">
    <property type="entry name" value="DNA POLYMERASE NU"/>
    <property type="match status" value="1"/>
</dbReference>
<comment type="caution">
    <text evidence="20">The sequence shown here is derived from an EMBL/GenBank/DDBJ whole genome shotgun (WGS) entry which is preliminary data.</text>
</comment>
<dbReference type="CDD" id="cd06139">
    <property type="entry name" value="DNA_polA_I_Ecoli_like_exo"/>
    <property type="match status" value="1"/>
</dbReference>
<evidence type="ECO:0000256" key="1">
    <source>
        <dbReference type="ARBA" id="ARBA00007705"/>
    </source>
</evidence>
<gene>
    <name evidence="16" type="primary">polA</name>
    <name evidence="20" type="ORF">A2310_05955</name>
</gene>
<evidence type="ECO:0000259" key="19">
    <source>
        <dbReference type="SMART" id="SM00482"/>
    </source>
</evidence>
<dbReference type="InterPro" id="IPR019760">
    <property type="entry name" value="DNA-dir_DNA_pol_A_CS"/>
</dbReference>
<dbReference type="FunFam" id="1.10.150.20:FF:000002">
    <property type="entry name" value="DNA polymerase I"/>
    <property type="match status" value="1"/>
</dbReference>
<dbReference type="InterPro" id="IPR001098">
    <property type="entry name" value="DNA-dir_DNA_pol_A_palm_dom"/>
</dbReference>
<dbReference type="PANTHER" id="PTHR10133">
    <property type="entry name" value="DNA POLYMERASE I"/>
    <property type="match status" value="1"/>
</dbReference>
<comment type="similarity">
    <text evidence="1 16">Belongs to the DNA polymerase type-A family.</text>
</comment>
<dbReference type="SMART" id="SM00279">
    <property type="entry name" value="HhH2"/>
    <property type="match status" value="1"/>
</dbReference>
<dbReference type="SMART" id="SM00475">
    <property type="entry name" value="53EXOc"/>
    <property type="match status" value="1"/>
</dbReference>
<dbReference type="InterPro" id="IPR012337">
    <property type="entry name" value="RNaseH-like_sf"/>
</dbReference>
<dbReference type="Pfam" id="PF01612">
    <property type="entry name" value="DNA_pol_A_exo1"/>
    <property type="match status" value="1"/>
</dbReference>
<sequence>MSSKKAILIDGNSLAYRAFYALPDTMKNAEGLVTNAIYGFTMMLLKIIEENPDFLAIAFDRREPTFRHKEYKEYKAKRLKAPPSLYEQMPLIKELVENLNIPMLELAGFEGDDIIGTLAVKASKEGYDVEIVSGDLDPLQLVNDKIKVLTTRKGLSDIIIYDEKAVIEKYGLAPTQLIDFKALKGDTSDNIPGMPGIGEKTATELLQKYGTLNNIFANADKIEKPKLRETLKNEQGKGLLSKRLGTIVTDAPIEADFSKKLEINWDKAVEAFERFEFKSLINKYKKNQTLTNEEKVEAKRLEISKFDFKLVKDESDLKELCEKLHKVDSFAFDTETDSLDTFSANLIGISFSMKHGEAFYIPLGHKEEKNLDVKKTMAALKPVLENKEKLKIGHNLKYDIEVLLKYDIEVAQPYFDTMVAAYLIDPTVQRYSLKRAGAQYLGRHEMIKLDELIGKEAEANNFAEVPVETAKDYGCSDAEVTFSLKTVFENLLKKENMEKLFADIEMPLLSVLIKMEEAGVFVDAKELEKLSHEIDGQIKDLERNIFAISGETFNLNSPKQLSEILFNKLKLPVIKRTKTGASTDAEVLETLAKDFEIAEKLLEYRTAAKLKSTYVDSLPMLIRKETGRIHTSFNQTITATGRLSSSNPNLQNIPIKSDMGKRIRETFVPQKKGDKILAADYSQVELRILAHLSKDENMIRAFKSGEDIHTATAAEIFDIPINEVTKKMRSSAKAVNFGIVYGISDFGLAKNLNIKKTEAAQFIEKYFKRYPGVKKFMDKTIKEAQENGYVITMLGRKRPLPDINSPNQGLRGFAERTAINTPVQGTAADMIKVAMINLYCKLYTVNCKLILQVHDELVFEIPDNEVESIKKIVQEEMEKAILLDVPVVVDVGVGESWGAA</sequence>
<name>A0A1F4SET5_UNCSA</name>
<dbReference type="EC" id="2.7.7.7" evidence="2 15"/>
<dbReference type="Gene3D" id="1.20.1060.10">
    <property type="entry name" value="Taq DNA Polymerase, Chain T, domain 4"/>
    <property type="match status" value="1"/>
</dbReference>
<keyword evidence="4 16" id="KW-0808">Transferase</keyword>
<dbReference type="NCBIfam" id="NF004397">
    <property type="entry name" value="PRK05755.1"/>
    <property type="match status" value="1"/>
</dbReference>
<evidence type="ECO:0000256" key="4">
    <source>
        <dbReference type="ARBA" id="ARBA00022679"/>
    </source>
</evidence>
<dbReference type="GO" id="GO:0003887">
    <property type="term" value="F:DNA-directed DNA polymerase activity"/>
    <property type="evidence" value="ECO:0007669"/>
    <property type="project" value="UniProtKB-UniRule"/>
</dbReference>
<dbReference type="InterPro" id="IPR036397">
    <property type="entry name" value="RNaseH_sf"/>
</dbReference>
<dbReference type="GO" id="GO:0008409">
    <property type="term" value="F:5'-3' exonuclease activity"/>
    <property type="evidence" value="ECO:0007669"/>
    <property type="project" value="UniProtKB-UniRule"/>
</dbReference>
<dbReference type="Pfam" id="PF02739">
    <property type="entry name" value="5_3_exonuc_N"/>
    <property type="match status" value="1"/>
</dbReference>
<dbReference type="Gene3D" id="1.10.150.20">
    <property type="entry name" value="5' to 3' exonuclease, C-terminal subdomain"/>
    <property type="match status" value="2"/>
</dbReference>
<feature type="domain" description="DNA-directed DNA polymerase family A palm" evidence="19">
    <location>
        <begin position="660"/>
        <end position="865"/>
    </location>
</feature>
<evidence type="ECO:0000256" key="3">
    <source>
        <dbReference type="ARBA" id="ARBA00020311"/>
    </source>
</evidence>
<evidence type="ECO:0000256" key="16">
    <source>
        <dbReference type="RuleBase" id="RU004460"/>
    </source>
</evidence>
<dbReference type="GO" id="GO:0006302">
    <property type="term" value="P:double-strand break repair"/>
    <property type="evidence" value="ECO:0007669"/>
    <property type="project" value="TreeGrafter"/>
</dbReference>
<dbReference type="PROSITE" id="PS00447">
    <property type="entry name" value="DNA_POLYMERASE_A"/>
    <property type="match status" value="1"/>
</dbReference>
<dbReference type="Gene3D" id="3.30.70.370">
    <property type="match status" value="1"/>
</dbReference>
<feature type="domain" description="3'-5' exonuclease" evidence="17">
    <location>
        <begin position="308"/>
        <end position="493"/>
    </location>
</feature>
<feature type="domain" description="5'-3' exonuclease" evidence="18">
    <location>
        <begin position="4"/>
        <end position="263"/>
    </location>
</feature>
<dbReference type="Pfam" id="PF00476">
    <property type="entry name" value="DNA_pol_A"/>
    <property type="match status" value="1"/>
</dbReference>
<dbReference type="GO" id="GO:0003677">
    <property type="term" value="F:DNA binding"/>
    <property type="evidence" value="ECO:0007669"/>
    <property type="project" value="UniProtKB-UniRule"/>
</dbReference>
<dbReference type="InterPro" id="IPR020046">
    <property type="entry name" value="5-3_exonucl_a-hlix_arch_N"/>
</dbReference>
<keyword evidence="9 16" id="KW-0378">Hydrolase</keyword>
<evidence type="ECO:0000256" key="15">
    <source>
        <dbReference type="NCBIfam" id="TIGR00593"/>
    </source>
</evidence>
<keyword evidence="11 16" id="KW-0239">DNA-directed DNA polymerase</keyword>
<evidence type="ECO:0000313" key="20">
    <source>
        <dbReference type="EMBL" id="OGC18955.1"/>
    </source>
</evidence>
<proteinExistence type="inferred from homology"/>
<evidence type="ECO:0000259" key="17">
    <source>
        <dbReference type="SMART" id="SM00474"/>
    </source>
</evidence>
<dbReference type="SUPFAM" id="SSF56672">
    <property type="entry name" value="DNA/RNA polymerases"/>
    <property type="match status" value="1"/>
</dbReference>
<keyword evidence="12 16" id="KW-0238">DNA-binding</keyword>
<dbReference type="InterPro" id="IPR002298">
    <property type="entry name" value="DNA_polymerase_A"/>
</dbReference>
<evidence type="ECO:0000256" key="5">
    <source>
        <dbReference type="ARBA" id="ARBA00022695"/>
    </source>
</evidence>
<comment type="function">
    <text evidence="16">In addition to polymerase activity, this DNA polymerase exhibits 3'-5' and 5'-3' exonuclease activity.</text>
</comment>
<dbReference type="InterPro" id="IPR043502">
    <property type="entry name" value="DNA/RNA_pol_sf"/>
</dbReference>
<reference evidence="20 21" key="1">
    <citation type="journal article" date="2016" name="Nat. Commun.">
        <title>Thousands of microbial genomes shed light on interconnected biogeochemical processes in an aquifer system.</title>
        <authorList>
            <person name="Anantharaman K."/>
            <person name="Brown C.T."/>
            <person name="Hug L.A."/>
            <person name="Sharon I."/>
            <person name="Castelle C.J."/>
            <person name="Probst A.J."/>
            <person name="Thomas B.C."/>
            <person name="Singh A."/>
            <person name="Wilkins M.J."/>
            <person name="Karaoz U."/>
            <person name="Brodie E.L."/>
            <person name="Williams K.H."/>
            <person name="Hubbard S.S."/>
            <person name="Banfield J.F."/>
        </authorList>
    </citation>
    <scope>NUCLEOTIDE SEQUENCE [LARGE SCALE GENOMIC DNA]</scope>
</reference>
<keyword evidence="6 16" id="KW-0235">DNA replication</keyword>
<dbReference type="SMART" id="SM00482">
    <property type="entry name" value="POLAc"/>
    <property type="match status" value="1"/>
</dbReference>
<keyword evidence="13 16" id="KW-0234">DNA repair</keyword>
<organism evidence="20 21">
    <name type="scientific">candidate division WOR-1 bacterium RIFOXYB2_FULL_37_13</name>
    <dbReference type="NCBI Taxonomy" id="1802579"/>
    <lineage>
        <taxon>Bacteria</taxon>
        <taxon>Bacillati</taxon>
        <taxon>Saganbacteria</taxon>
    </lineage>
</organism>
<evidence type="ECO:0000256" key="11">
    <source>
        <dbReference type="ARBA" id="ARBA00022932"/>
    </source>
</evidence>
<dbReference type="CDD" id="cd08637">
    <property type="entry name" value="DNA_pol_A_pol_I_C"/>
    <property type="match status" value="1"/>
</dbReference>
<evidence type="ECO:0000256" key="7">
    <source>
        <dbReference type="ARBA" id="ARBA00022722"/>
    </source>
</evidence>
<evidence type="ECO:0000256" key="14">
    <source>
        <dbReference type="ARBA" id="ARBA00049244"/>
    </source>
</evidence>
<dbReference type="GO" id="GO:0006261">
    <property type="term" value="P:DNA-templated DNA replication"/>
    <property type="evidence" value="ECO:0007669"/>
    <property type="project" value="UniProtKB-UniRule"/>
</dbReference>
<evidence type="ECO:0000313" key="21">
    <source>
        <dbReference type="Proteomes" id="UP000178417"/>
    </source>
</evidence>
<dbReference type="PRINTS" id="PR00868">
    <property type="entry name" value="DNAPOLI"/>
</dbReference>
<dbReference type="CDD" id="cd09859">
    <property type="entry name" value="PIN_53EXO"/>
    <property type="match status" value="1"/>
</dbReference>
<dbReference type="InterPro" id="IPR002562">
    <property type="entry name" value="3'-5'_exonuclease_dom"/>
</dbReference>
<dbReference type="InterPro" id="IPR036279">
    <property type="entry name" value="5-3_exonuclease_C_sf"/>
</dbReference>
<dbReference type="SUPFAM" id="SSF88723">
    <property type="entry name" value="PIN domain-like"/>
    <property type="match status" value="1"/>
</dbReference>
<keyword evidence="5 16" id="KW-0548">Nucleotidyltransferase</keyword>
<dbReference type="InterPro" id="IPR002421">
    <property type="entry name" value="5-3_exonuclease"/>
</dbReference>
<dbReference type="Proteomes" id="UP000178417">
    <property type="component" value="Unassembled WGS sequence"/>
</dbReference>
<dbReference type="CDD" id="cd09898">
    <property type="entry name" value="H3TH_53EXO"/>
    <property type="match status" value="1"/>
</dbReference>
<dbReference type="Gene3D" id="3.30.420.10">
    <property type="entry name" value="Ribonuclease H-like superfamily/Ribonuclease H"/>
    <property type="match status" value="1"/>
</dbReference>
<dbReference type="FunFam" id="1.10.150.20:FF:000003">
    <property type="entry name" value="DNA polymerase I"/>
    <property type="match status" value="1"/>
</dbReference>
<evidence type="ECO:0000256" key="10">
    <source>
        <dbReference type="ARBA" id="ARBA00022839"/>
    </source>
</evidence>
<evidence type="ECO:0000256" key="6">
    <source>
        <dbReference type="ARBA" id="ARBA00022705"/>
    </source>
</evidence>
<keyword evidence="7" id="KW-0540">Nuclease</keyword>
<dbReference type="InterPro" id="IPR029060">
    <property type="entry name" value="PIN-like_dom_sf"/>
</dbReference>
<dbReference type="SUPFAM" id="SSF53098">
    <property type="entry name" value="Ribonuclease H-like"/>
    <property type="match status" value="1"/>
</dbReference>
<evidence type="ECO:0000256" key="9">
    <source>
        <dbReference type="ARBA" id="ARBA00022801"/>
    </source>
</evidence>
<dbReference type="AlphaFoldDB" id="A0A1F4SET5"/>
<dbReference type="SUPFAM" id="SSF47807">
    <property type="entry name" value="5' to 3' exonuclease, C-terminal subdomain"/>
    <property type="match status" value="1"/>
</dbReference>
<evidence type="ECO:0000256" key="13">
    <source>
        <dbReference type="ARBA" id="ARBA00023204"/>
    </source>
</evidence>
<keyword evidence="8 16" id="KW-0227">DNA damage</keyword>
<evidence type="ECO:0000256" key="12">
    <source>
        <dbReference type="ARBA" id="ARBA00023125"/>
    </source>
</evidence>